<accession>A0AAD3HFT0</accession>
<evidence type="ECO:0000313" key="2">
    <source>
        <dbReference type="Proteomes" id="UP001054902"/>
    </source>
</evidence>
<comment type="caution">
    <text evidence="1">The sequence shown here is derived from an EMBL/GenBank/DDBJ whole genome shotgun (WGS) entry which is preliminary data.</text>
</comment>
<protein>
    <submittedName>
        <fullName evidence="1">Uncharacterized protein</fullName>
    </submittedName>
</protein>
<gene>
    <name evidence="1" type="ORF">CTEN210_18536</name>
</gene>
<proteinExistence type="predicted"/>
<organism evidence="1 2">
    <name type="scientific">Chaetoceros tenuissimus</name>
    <dbReference type="NCBI Taxonomy" id="426638"/>
    <lineage>
        <taxon>Eukaryota</taxon>
        <taxon>Sar</taxon>
        <taxon>Stramenopiles</taxon>
        <taxon>Ochrophyta</taxon>
        <taxon>Bacillariophyta</taxon>
        <taxon>Coscinodiscophyceae</taxon>
        <taxon>Chaetocerotophycidae</taxon>
        <taxon>Chaetocerotales</taxon>
        <taxon>Chaetocerotaceae</taxon>
        <taxon>Chaetoceros</taxon>
    </lineage>
</organism>
<name>A0AAD3HFT0_9STRA</name>
<dbReference type="EMBL" id="BLLK01000077">
    <property type="protein sequence ID" value="GFH62060.1"/>
    <property type="molecule type" value="Genomic_DNA"/>
</dbReference>
<dbReference type="AlphaFoldDB" id="A0AAD3HFT0"/>
<sequence>MMKKEKDNPKQVCLKQCRQLLQSDDAETGSSSSPTSQFPDPCKEGFMVTCMHTHYVFFGSLPNFKLNKARNACLQFRKEECKRDSKNTRYLRQSRKGNTTTISEEKCMNMCSIDTEGAM</sequence>
<keyword evidence="2" id="KW-1185">Reference proteome</keyword>
<dbReference type="Proteomes" id="UP001054902">
    <property type="component" value="Unassembled WGS sequence"/>
</dbReference>
<evidence type="ECO:0000313" key="1">
    <source>
        <dbReference type="EMBL" id="GFH62060.1"/>
    </source>
</evidence>
<reference evidence="1 2" key="1">
    <citation type="journal article" date="2021" name="Sci. Rep.">
        <title>The genome of the diatom Chaetoceros tenuissimus carries an ancient integrated fragment of an extant virus.</title>
        <authorList>
            <person name="Hongo Y."/>
            <person name="Kimura K."/>
            <person name="Takaki Y."/>
            <person name="Yoshida Y."/>
            <person name="Baba S."/>
            <person name="Kobayashi G."/>
            <person name="Nagasaki K."/>
            <person name="Hano T."/>
            <person name="Tomaru Y."/>
        </authorList>
    </citation>
    <scope>NUCLEOTIDE SEQUENCE [LARGE SCALE GENOMIC DNA]</scope>
    <source>
        <strain evidence="1 2">NIES-3715</strain>
    </source>
</reference>